<dbReference type="CDD" id="cd00154">
    <property type="entry name" value="Rab"/>
    <property type="match status" value="1"/>
</dbReference>
<dbReference type="Gene3D" id="3.40.50.300">
    <property type="entry name" value="P-loop containing nucleotide triphosphate hydrolases"/>
    <property type="match status" value="1"/>
</dbReference>
<dbReference type="PANTHER" id="PTHR47979">
    <property type="entry name" value="DRAB11-RELATED"/>
    <property type="match status" value="1"/>
</dbReference>
<evidence type="ECO:0000313" key="2">
    <source>
        <dbReference type="EMBL" id="GIQ87403.1"/>
    </source>
</evidence>
<dbReference type="PROSITE" id="PS51419">
    <property type="entry name" value="RAB"/>
    <property type="match status" value="1"/>
</dbReference>
<dbReference type="GO" id="GO:0005525">
    <property type="term" value="F:GTP binding"/>
    <property type="evidence" value="ECO:0007669"/>
    <property type="project" value="InterPro"/>
</dbReference>
<dbReference type="SUPFAM" id="SSF52540">
    <property type="entry name" value="P-loop containing nucleoside triphosphate hydrolases"/>
    <property type="match status" value="1"/>
</dbReference>
<dbReference type="OrthoDB" id="9989112at2759"/>
<dbReference type="AlphaFoldDB" id="A0A9K3GLI5"/>
<proteinExistence type="predicted"/>
<dbReference type="FunFam" id="3.40.50.300:FF:001447">
    <property type="entry name" value="Ras-related protein Rab-1B"/>
    <property type="match status" value="1"/>
</dbReference>
<dbReference type="InterPro" id="IPR050209">
    <property type="entry name" value="Rab_GTPases_membrane_traffic"/>
</dbReference>
<evidence type="ECO:0000313" key="3">
    <source>
        <dbReference type="Proteomes" id="UP000265618"/>
    </source>
</evidence>
<dbReference type="SMART" id="SM00173">
    <property type="entry name" value="RAS"/>
    <property type="match status" value="1"/>
</dbReference>
<reference evidence="2 3" key="1">
    <citation type="journal article" date="2018" name="PLoS ONE">
        <title>The draft genome of Kipferlia bialata reveals reductive genome evolution in fornicate parasites.</title>
        <authorList>
            <person name="Tanifuji G."/>
            <person name="Takabayashi S."/>
            <person name="Kume K."/>
            <person name="Takagi M."/>
            <person name="Nakayama T."/>
            <person name="Kamikawa R."/>
            <person name="Inagaki Y."/>
            <person name="Hashimoto T."/>
        </authorList>
    </citation>
    <scope>NUCLEOTIDE SEQUENCE [LARGE SCALE GENOMIC DNA]</scope>
    <source>
        <strain evidence="2">NY0173</strain>
    </source>
</reference>
<name>A0A9K3GLI5_9EUKA</name>
<dbReference type="InterPro" id="IPR001806">
    <property type="entry name" value="Small_GTPase"/>
</dbReference>
<protein>
    <submittedName>
        <fullName evidence="2">Small GTPase superfamily, Rab type</fullName>
    </submittedName>
</protein>
<accession>A0A9K3GLI5</accession>
<comment type="caution">
    <text evidence="2">The sequence shown here is derived from an EMBL/GenBank/DDBJ whole genome shotgun (WGS) entry which is preliminary data.</text>
</comment>
<feature type="compositionally biased region" description="Acidic residues" evidence="1">
    <location>
        <begin position="92"/>
        <end position="101"/>
    </location>
</feature>
<gene>
    <name evidence="2" type="ORF">KIPB_009437</name>
</gene>
<evidence type="ECO:0000256" key="1">
    <source>
        <dbReference type="SAM" id="MobiDB-lite"/>
    </source>
</evidence>
<sequence length="114" mass="12939">FDVTQRESFESVTQWLTDISSQASSNIVKVFIGNKTDLHDQRVVSYAEAEALAFEHGMTYIETSAKSHTNVEEAFHRLAQQIYQTRSKEDEEKTEESEGENLEQTTQVEEGCGC</sequence>
<dbReference type="Pfam" id="PF00071">
    <property type="entry name" value="Ras"/>
    <property type="match status" value="1"/>
</dbReference>
<dbReference type="PRINTS" id="PR00449">
    <property type="entry name" value="RASTRNSFRMNG"/>
</dbReference>
<dbReference type="SMART" id="SM00175">
    <property type="entry name" value="RAB"/>
    <property type="match status" value="1"/>
</dbReference>
<organism evidence="2 3">
    <name type="scientific">Kipferlia bialata</name>
    <dbReference type="NCBI Taxonomy" id="797122"/>
    <lineage>
        <taxon>Eukaryota</taxon>
        <taxon>Metamonada</taxon>
        <taxon>Carpediemonas-like organisms</taxon>
        <taxon>Kipferlia</taxon>
    </lineage>
</organism>
<dbReference type="Proteomes" id="UP000265618">
    <property type="component" value="Unassembled WGS sequence"/>
</dbReference>
<dbReference type="PROSITE" id="PS51421">
    <property type="entry name" value="RAS"/>
    <property type="match status" value="1"/>
</dbReference>
<feature type="non-terminal residue" evidence="2">
    <location>
        <position position="114"/>
    </location>
</feature>
<feature type="region of interest" description="Disordered" evidence="1">
    <location>
        <begin position="84"/>
        <end position="114"/>
    </location>
</feature>
<keyword evidence="3" id="KW-1185">Reference proteome</keyword>
<dbReference type="InterPro" id="IPR027417">
    <property type="entry name" value="P-loop_NTPase"/>
</dbReference>
<dbReference type="EMBL" id="BDIP01003208">
    <property type="protein sequence ID" value="GIQ87403.1"/>
    <property type="molecule type" value="Genomic_DNA"/>
</dbReference>
<dbReference type="GO" id="GO:0003924">
    <property type="term" value="F:GTPase activity"/>
    <property type="evidence" value="ECO:0007669"/>
    <property type="project" value="InterPro"/>
</dbReference>